<gene>
    <name evidence="1" type="ORF">UK23_15045</name>
</gene>
<dbReference type="EMBL" id="JYJG01000093">
    <property type="protein sequence ID" value="KJK49043.1"/>
    <property type="molecule type" value="Genomic_DNA"/>
</dbReference>
<keyword evidence="2" id="KW-1185">Reference proteome</keyword>
<organism evidence="1 2">
    <name type="scientific">Lentzea aerocolonigenes</name>
    <name type="common">Lechevalieria aerocolonigenes</name>
    <name type="synonym">Saccharothrix aerocolonigenes</name>
    <dbReference type="NCBI Taxonomy" id="68170"/>
    <lineage>
        <taxon>Bacteria</taxon>
        <taxon>Bacillati</taxon>
        <taxon>Actinomycetota</taxon>
        <taxon>Actinomycetes</taxon>
        <taxon>Pseudonocardiales</taxon>
        <taxon>Pseudonocardiaceae</taxon>
        <taxon>Lentzea</taxon>
    </lineage>
</organism>
<evidence type="ECO:0000313" key="1">
    <source>
        <dbReference type="EMBL" id="KJK49043.1"/>
    </source>
</evidence>
<comment type="caution">
    <text evidence="1">The sequence shown here is derived from an EMBL/GenBank/DDBJ whole genome shotgun (WGS) entry which is preliminary data.</text>
</comment>
<protein>
    <submittedName>
        <fullName evidence="1">Uncharacterized protein</fullName>
    </submittedName>
</protein>
<dbReference type="AlphaFoldDB" id="A0A0F0H613"/>
<name>A0A0F0H613_LENAE</name>
<evidence type="ECO:0000313" key="2">
    <source>
        <dbReference type="Proteomes" id="UP000033393"/>
    </source>
</evidence>
<accession>A0A0F0H613</accession>
<dbReference type="OrthoDB" id="4535590at2"/>
<dbReference type="Proteomes" id="UP000033393">
    <property type="component" value="Unassembled WGS sequence"/>
</dbReference>
<reference evidence="1 2" key="1">
    <citation type="submission" date="2015-02" db="EMBL/GenBank/DDBJ databases">
        <authorList>
            <person name="Ju K.-S."/>
            <person name="Doroghazi J.R."/>
            <person name="Metcalf W."/>
        </authorList>
    </citation>
    <scope>NUCLEOTIDE SEQUENCE [LARGE SCALE GENOMIC DNA]</scope>
    <source>
        <strain evidence="1 2">NRRL B-16140</strain>
    </source>
</reference>
<dbReference type="PATRIC" id="fig|68170.10.peg.3314"/>
<dbReference type="RefSeq" id="WP_045312132.1">
    <property type="nucleotide sequence ID" value="NZ_JYJG01000093.1"/>
</dbReference>
<sequence length="208" mass="23558">MKCCGRGLTEAELVLLDSDPALVPDELVQKVAWHSPTCFDRDEYEAAWRRLTSRVIQVLHNAPDSQLTAGLWWARWTDWPEDERAAFRAEMTEVLVSAAGDERRWPGLDAVFQAAAQLDQDLTPWLRLVDGFPDAVVAHLADFWSLDVWISGGHYGSRLLWENPSATEQLVAWLVAPALRDRLSEMDGQVAQRAVEQIGWHLLEISTR</sequence>
<proteinExistence type="predicted"/>